<protein>
    <submittedName>
        <fullName evidence="1">Uncharacterized protein</fullName>
    </submittedName>
</protein>
<evidence type="ECO:0000313" key="1">
    <source>
        <dbReference type="EMBL" id="MPN39456.1"/>
    </source>
</evidence>
<gene>
    <name evidence="1" type="ORF">SDC9_186984</name>
</gene>
<dbReference type="EMBL" id="VSSQ01095288">
    <property type="protein sequence ID" value="MPN39456.1"/>
    <property type="molecule type" value="Genomic_DNA"/>
</dbReference>
<sequence length="117" mass="12767">MKGTKRLICLLLTAALSLGFAFGAAAQEYEKVVITYTCPQVVAGYDYNTGDDYSKFILDKFNFEFQATNVPWGNGTTCPGCMIPLGPMTSRGPNSSARRSAKPETGSTIRTYSLFRT</sequence>
<reference evidence="1" key="1">
    <citation type="submission" date="2019-08" db="EMBL/GenBank/DDBJ databases">
        <authorList>
            <person name="Kucharzyk K."/>
            <person name="Murdoch R.W."/>
            <person name="Higgins S."/>
            <person name="Loffler F."/>
        </authorList>
    </citation>
    <scope>NUCLEOTIDE SEQUENCE</scope>
</reference>
<accession>A0A645HLP4</accession>
<organism evidence="1">
    <name type="scientific">bioreactor metagenome</name>
    <dbReference type="NCBI Taxonomy" id="1076179"/>
    <lineage>
        <taxon>unclassified sequences</taxon>
        <taxon>metagenomes</taxon>
        <taxon>ecological metagenomes</taxon>
    </lineage>
</organism>
<dbReference type="AlphaFoldDB" id="A0A645HLP4"/>
<proteinExistence type="predicted"/>
<name>A0A645HLP4_9ZZZZ</name>
<comment type="caution">
    <text evidence="1">The sequence shown here is derived from an EMBL/GenBank/DDBJ whole genome shotgun (WGS) entry which is preliminary data.</text>
</comment>